<gene>
    <name evidence="3" type="primary">108039946</name>
</gene>
<reference evidence="4" key="1">
    <citation type="journal article" date="2021" name="Elife">
        <title>Highly contiguous assemblies of 101 drosophilid genomes.</title>
        <authorList>
            <person name="Kim B.Y."/>
            <person name="Wang J.R."/>
            <person name="Miller D.E."/>
            <person name="Barmina O."/>
            <person name="Delaney E."/>
            <person name="Thompson A."/>
            <person name="Comeault A.A."/>
            <person name="Peede D."/>
            <person name="D'Agostino E.R."/>
            <person name="Pelaez J."/>
            <person name="Aguilar J.M."/>
            <person name="Haji D."/>
            <person name="Matsunaga T."/>
            <person name="Armstrong E.E."/>
            <person name="Zych M."/>
            <person name="Ogawa Y."/>
            <person name="Stamenkovic-Radak M."/>
            <person name="Jelic M."/>
            <person name="Veselinovic M.S."/>
            <person name="Tanaskovic M."/>
            <person name="Eric P."/>
            <person name="Gao J.J."/>
            <person name="Katoh T.K."/>
            <person name="Toda M.J."/>
            <person name="Watabe H."/>
            <person name="Watada M."/>
            <person name="Davis J.S."/>
            <person name="Moyle L.C."/>
            <person name="Manoli G."/>
            <person name="Bertolini E."/>
            <person name="Kostal V."/>
            <person name="Hawley R.S."/>
            <person name="Takahashi A."/>
            <person name="Jones C.D."/>
            <person name="Price D.K."/>
            <person name="Whiteman N."/>
            <person name="Kopp A."/>
            <person name="Matute D.R."/>
            <person name="Petrov D.A."/>
        </authorList>
    </citation>
    <scope>NUCLEOTIDE SEQUENCE [LARGE SCALE GENOMIC DNA]</scope>
</reference>
<evidence type="ECO:0000256" key="1">
    <source>
        <dbReference type="SAM" id="MobiDB-lite"/>
    </source>
</evidence>
<dbReference type="Proteomes" id="UP001652680">
    <property type="component" value="Unassembled WGS sequence"/>
</dbReference>
<feature type="compositionally biased region" description="Basic and acidic residues" evidence="1">
    <location>
        <begin position="510"/>
        <end position="522"/>
    </location>
</feature>
<feature type="compositionally biased region" description="Basic and acidic residues" evidence="1">
    <location>
        <begin position="584"/>
        <end position="602"/>
    </location>
</feature>
<evidence type="ECO:0000259" key="2">
    <source>
        <dbReference type="Pfam" id="PF16078"/>
    </source>
</evidence>
<feature type="compositionally biased region" description="Low complexity" evidence="1">
    <location>
        <begin position="385"/>
        <end position="399"/>
    </location>
</feature>
<evidence type="ECO:0000313" key="4">
    <source>
        <dbReference type="Proteomes" id="UP001652680"/>
    </source>
</evidence>
<keyword evidence="4" id="KW-1185">Reference proteome</keyword>
<sequence>MSRVSKMAWSNVRIFLKLTSQRCQLLSLGSKSEVPVRQSPGIFESDVLGSTSNARYMECLFTKWIKDNNSIHGTWQRFFKDLVEDQEETTTPAPSQTHPIRIATNPSANLGMNEKLGGSISISLPPENVEETKQRTREVKPPKDGIEISASSSDKIGSCSPKASHSIDVSKGSPVPVTRTAMSAPVLEDQSSTFESARERLDSNTCVVCPQKVDMEVLSLSTEIRTSGLSETQDVPTSFKNSIQNHEGSSTNGLKLASKMPGSVLAAKEIVNRFSKKMTRKMSQKNPPKDPNQSCRANLGSMSNGVETLTGPRRTGNVRNNFNKKYGSLDTFMKHWRKAYRKENFKRVSRPEMVVKRCLKGNNKQKNTMYFKSYYEKNHSKRMGNVANTANNPLNNVPLKPKDENQKKQSEPSHCNKSHTNDGKSKDCQMQPIISQKDDKDIPEKKLQAEDIPSMPTESPNKPKSEEKIPLSNKKNKSDTYDSLEDLINDIDDTSLDVDMADPIEPEMAQEERKTSNLEKTSKKNAAAYKTTVRVFKPKQKGNTKTDDKPSLEPNPKSGLMSFSHDSGKPKPEAFRSLRIFNAEQKDPIEGDKSWIHSDEITLKSLKKPAPDTKDLKDNSINKPLEHKKNDKDPLHPSQ</sequence>
<feature type="compositionally biased region" description="Basic and acidic residues" evidence="1">
    <location>
        <begin position="400"/>
        <end position="411"/>
    </location>
</feature>
<feature type="domain" description="2-oxoglutarate dehydrogenase E1 component N-terminal" evidence="2">
    <location>
        <begin position="50"/>
        <end position="84"/>
    </location>
</feature>
<dbReference type="InterPro" id="IPR032106">
    <property type="entry name" value="2-oxogl_dehyd_N"/>
</dbReference>
<accession>A0ABM5H0F0</accession>
<dbReference type="Pfam" id="PF16078">
    <property type="entry name" value="2-oxogl_dehyd_N"/>
    <property type="match status" value="1"/>
</dbReference>
<reference evidence="3" key="2">
    <citation type="submission" date="2025-05" db="UniProtKB">
        <authorList>
            <consortium name="EnsemblMetazoa"/>
        </authorList>
    </citation>
    <scope>IDENTIFICATION</scope>
</reference>
<feature type="region of interest" description="Disordered" evidence="1">
    <location>
        <begin position="123"/>
        <end position="176"/>
    </location>
</feature>
<feature type="compositionally biased region" description="Basic and acidic residues" evidence="1">
    <location>
        <begin position="130"/>
        <end position="146"/>
    </location>
</feature>
<dbReference type="EnsemblMetazoa" id="XM_017117127.2">
    <property type="protein sequence ID" value="XP_016972616.2"/>
    <property type="gene ID" value="LOC108039946"/>
</dbReference>
<feature type="region of interest" description="Disordered" evidence="1">
    <location>
        <begin position="279"/>
        <end position="322"/>
    </location>
</feature>
<feature type="compositionally biased region" description="Acidic residues" evidence="1">
    <location>
        <begin position="482"/>
        <end position="509"/>
    </location>
</feature>
<feature type="compositionally biased region" description="Basic and acidic residues" evidence="1">
    <location>
        <begin position="436"/>
        <end position="449"/>
    </location>
</feature>
<proteinExistence type="predicted"/>
<organism evidence="3 4">
    <name type="scientific">Drosophila rhopaloa</name>
    <name type="common">Fruit fly</name>
    <dbReference type="NCBI Taxonomy" id="1041015"/>
    <lineage>
        <taxon>Eukaryota</taxon>
        <taxon>Metazoa</taxon>
        <taxon>Ecdysozoa</taxon>
        <taxon>Arthropoda</taxon>
        <taxon>Hexapoda</taxon>
        <taxon>Insecta</taxon>
        <taxon>Pterygota</taxon>
        <taxon>Neoptera</taxon>
        <taxon>Endopterygota</taxon>
        <taxon>Diptera</taxon>
        <taxon>Brachycera</taxon>
        <taxon>Muscomorpha</taxon>
        <taxon>Ephydroidea</taxon>
        <taxon>Drosophilidae</taxon>
        <taxon>Drosophila</taxon>
        <taxon>Sophophora</taxon>
    </lineage>
</organism>
<protein>
    <recommendedName>
        <fullName evidence="2">2-oxoglutarate dehydrogenase E1 component N-terminal domain-containing protein</fullName>
    </recommendedName>
</protein>
<feature type="region of interest" description="Disordered" evidence="1">
    <location>
        <begin position="384"/>
        <end position="639"/>
    </location>
</feature>
<feature type="compositionally biased region" description="Basic and acidic residues" evidence="1">
    <location>
        <begin position="609"/>
        <end position="639"/>
    </location>
</feature>
<name>A0ABM5H0F0_DRORH</name>
<feature type="compositionally biased region" description="Polar residues" evidence="1">
    <location>
        <begin position="291"/>
        <end position="307"/>
    </location>
</feature>
<evidence type="ECO:0000313" key="3">
    <source>
        <dbReference type="EnsemblMetazoa" id="XP_016972616.2"/>
    </source>
</evidence>
<feature type="compositionally biased region" description="Basic and acidic residues" evidence="1">
    <location>
        <begin position="566"/>
        <end position="576"/>
    </location>
</feature>